<dbReference type="SUPFAM" id="SSF109640">
    <property type="entry name" value="KRAB domain (Kruppel-associated box)"/>
    <property type="match status" value="2"/>
</dbReference>
<evidence type="ECO:0000259" key="1">
    <source>
        <dbReference type="PROSITE" id="PS50805"/>
    </source>
</evidence>
<protein>
    <submittedName>
        <fullName evidence="2">Zinc finger protein 560</fullName>
    </submittedName>
</protein>
<dbReference type="STRING" id="246437.L8YGT0"/>
<dbReference type="SMART" id="SM00349">
    <property type="entry name" value="KRAB"/>
    <property type="match status" value="2"/>
</dbReference>
<feature type="domain" description="KRAB" evidence="1">
    <location>
        <begin position="48"/>
        <end position="103"/>
    </location>
</feature>
<dbReference type="CDD" id="cd07765">
    <property type="entry name" value="KRAB_A-box"/>
    <property type="match status" value="2"/>
</dbReference>
<dbReference type="Gene3D" id="6.10.140.140">
    <property type="match status" value="2"/>
</dbReference>
<dbReference type="InParanoid" id="L8YGT0"/>
<keyword evidence="3" id="KW-1185">Reference proteome</keyword>
<dbReference type="PROSITE" id="PS50805">
    <property type="entry name" value="KRAB"/>
    <property type="match status" value="2"/>
</dbReference>
<evidence type="ECO:0000313" key="2">
    <source>
        <dbReference type="EMBL" id="ELV13676.1"/>
    </source>
</evidence>
<dbReference type="eggNOG" id="KOG1721">
    <property type="taxonomic scope" value="Eukaryota"/>
</dbReference>
<dbReference type="Pfam" id="PF01352">
    <property type="entry name" value="KRAB"/>
    <property type="match status" value="2"/>
</dbReference>
<dbReference type="PANTHER" id="PTHR23232:SF163">
    <property type="entry name" value="ZINC FINGER PROTEIN 589"/>
    <property type="match status" value="1"/>
</dbReference>
<sequence length="197" mass="22218">MAAVELELANRRRQWKDETIEDEYGNPMTYQRLSLLPSHTCGMLQDSVAFKDVAVNFTKEEWALLEPSEKKLYRDVMLETIKNLDCIVSAFFFHTRGMLQDSVVFEDVVVNFTKEEWALLDPSQKKLYRDVMWETIKNLEYIASGGGARSLANQGPRGGPCELVSEVSRVFTSAAGLGVWLSPDPCGDSVFAAARRL</sequence>
<proteinExistence type="predicted"/>
<dbReference type="InterPro" id="IPR036051">
    <property type="entry name" value="KRAB_dom_sf"/>
</dbReference>
<name>L8YGT0_TUPCH</name>
<accession>L8YGT0</accession>
<evidence type="ECO:0000313" key="3">
    <source>
        <dbReference type="Proteomes" id="UP000011518"/>
    </source>
</evidence>
<dbReference type="InterPro" id="IPR050169">
    <property type="entry name" value="Krueppel_C2H2_ZnF"/>
</dbReference>
<feature type="domain" description="KRAB" evidence="1">
    <location>
        <begin position="103"/>
        <end position="192"/>
    </location>
</feature>
<dbReference type="PANTHER" id="PTHR23232">
    <property type="entry name" value="KRAB DOMAIN C2H2 ZINC FINGER"/>
    <property type="match status" value="1"/>
</dbReference>
<dbReference type="EMBL" id="KB360612">
    <property type="protein sequence ID" value="ELV13676.1"/>
    <property type="molecule type" value="Genomic_DNA"/>
</dbReference>
<reference evidence="3" key="2">
    <citation type="journal article" date="2013" name="Nat. Commun.">
        <title>Genome of the Chinese tree shrew.</title>
        <authorList>
            <person name="Fan Y."/>
            <person name="Huang Z.Y."/>
            <person name="Cao C.C."/>
            <person name="Chen C.S."/>
            <person name="Chen Y.X."/>
            <person name="Fan D.D."/>
            <person name="He J."/>
            <person name="Hou H.L."/>
            <person name="Hu L."/>
            <person name="Hu X.T."/>
            <person name="Jiang X.T."/>
            <person name="Lai R."/>
            <person name="Lang Y.S."/>
            <person name="Liang B."/>
            <person name="Liao S.G."/>
            <person name="Mu D."/>
            <person name="Ma Y.Y."/>
            <person name="Niu Y.Y."/>
            <person name="Sun X.Q."/>
            <person name="Xia J.Q."/>
            <person name="Xiao J."/>
            <person name="Xiong Z.Q."/>
            <person name="Xu L."/>
            <person name="Yang L."/>
            <person name="Zhang Y."/>
            <person name="Zhao W."/>
            <person name="Zhao X.D."/>
            <person name="Zheng Y.T."/>
            <person name="Zhou J.M."/>
            <person name="Zhu Y.B."/>
            <person name="Zhang G.J."/>
            <person name="Wang J."/>
            <person name="Yao Y.G."/>
        </authorList>
    </citation>
    <scope>NUCLEOTIDE SEQUENCE [LARGE SCALE GENOMIC DNA]</scope>
</reference>
<organism evidence="2 3">
    <name type="scientific">Tupaia chinensis</name>
    <name type="common">Chinese tree shrew</name>
    <name type="synonym">Tupaia belangeri chinensis</name>
    <dbReference type="NCBI Taxonomy" id="246437"/>
    <lineage>
        <taxon>Eukaryota</taxon>
        <taxon>Metazoa</taxon>
        <taxon>Chordata</taxon>
        <taxon>Craniata</taxon>
        <taxon>Vertebrata</taxon>
        <taxon>Euteleostomi</taxon>
        <taxon>Mammalia</taxon>
        <taxon>Eutheria</taxon>
        <taxon>Euarchontoglires</taxon>
        <taxon>Scandentia</taxon>
        <taxon>Tupaiidae</taxon>
        <taxon>Tupaia</taxon>
    </lineage>
</organism>
<dbReference type="InterPro" id="IPR001909">
    <property type="entry name" value="KRAB"/>
</dbReference>
<reference evidence="3" key="1">
    <citation type="submission" date="2012-07" db="EMBL/GenBank/DDBJ databases">
        <title>Genome of the Chinese tree shrew, a rising model animal genetically related to primates.</title>
        <authorList>
            <person name="Zhang G."/>
            <person name="Fan Y."/>
            <person name="Yao Y."/>
            <person name="Huang Z."/>
        </authorList>
    </citation>
    <scope>NUCLEOTIDE SEQUENCE [LARGE SCALE GENOMIC DNA]</scope>
</reference>
<dbReference type="Proteomes" id="UP000011518">
    <property type="component" value="Unassembled WGS sequence"/>
</dbReference>
<dbReference type="GO" id="GO:0006355">
    <property type="term" value="P:regulation of DNA-templated transcription"/>
    <property type="evidence" value="ECO:0007669"/>
    <property type="project" value="InterPro"/>
</dbReference>
<gene>
    <name evidence="2" type="ORF">TREES_T100002107</name>
</gene>
<dbReference type="AlphaFoldDB" id="L8YGT0"/>